<organism evidence="1 2">
    <name type="scientific">Ficus carica</name>
    <name type="common">Common fig</name>
    <dbReference type="NCBI Taxonomy" id="3494"/>
    <lineage>
        <taxon>Eukaryota</taxon>
        <taxon>Viridiplantae</taxon>
        <taxon>Streptophyta</taxon>
        <taxon>Embryophyta</taxon>
        <taxon>Tracheophyta</taxon>
        <taxon>Spermatophyta</taxon>
        <taxon>Magnoliopsida</taxon>
        <taxon>eudicotyledons</taxon>
        <taxon>Gunneridae</taxon>
        <taxon>Pentapetalae</taxon>
        <taxon>rosids</taxon>
        <taxon>fabids</taxon>
        <taxon>Rosales</taxon>
        <taxon>Moraceae</taxon>
        <taxon>Ficeae</taxon>
        <taxon>Ficus</taxon>
    </lineage>
</organism>
<evidence type="ECO:0000313" key="1">
    <source>
        <dbReference type="EMBL" id="GMN74741.1"/>
    </source>
</evidence>
<comment type="caution">
    <text evidence="1">The sequence shown here is derived from an EMBL/GenBank/DDBJ whole genome shotgun (WGS) entry which is preliminary data.</text>
</comment>
<dbReference type="AlphaFoldDB" id="A0AA88EH81"/>
<sequence>MGLVSGRVSQLGHGLRGPLASGMHWCEGARLGARLVFWSASRLTRVDGALRALSLWNALVRGGSSGILVG</sequence>
<proteinExistence type="predicted"/>
<gene>
    <name evidence="1" type="ORF">TIFTF001_054441</name>
</gene>
<keyword evidence="2" id="KW-1185">Reference proteome</keyword>
<dbReference type="Proteomes" id="UP001187192">
    <property type="component" value="Unassembled WGS sequence"/>
</dbReference>
<protein>
    <submittedName>
        <fullName evidence="1">Uncharacterized protein</fullName>
    </submittedName>
</protein>
<dbReference type="EMBL" id="BTGU01014748">
    <property type="protein sequence ID" value="GMN74741.1"/>
    <property type="molecule type" value="Genomic_DNA"/>
</dbReference>
<name>A0AA88EH81_FICCA</name>
<reference evidence="1" key="1">
    <citation type="submission" date="2023-07" db="EMBL/GenBank/DDBJ databases">
        <title>draft genome sequence of fig (Ficus carica).</title>
        <authorList>
            <person name="Takahashi T."/>
            <person name="Nishimura K."/>
        </authorList>
    </citation>
    <scope>NUCLEOTIDE SEQUENCE</scope>
</reference>
<accession>A0AA88EH81</accession>
<evidence type="ECO:0000313" key="2">
    <source>
        <dbReference type="Proteomes" id="UP001187192"/>
    </source>
</evidence>